<dbReference type="AlphaFoldDB" id="A0A384K0K7"/>
<sequence length="74" mass="8549">MGFQNPIRAFKMSAEGVKPRREDMNSKFNTADIGQLAFRPRPLRHLSPIKIKTSQQLPSFKKILAQEDCFFILL</sequence>
<reference evidence="1 2" key="2">
    <citation type="journal article" date="2012" name="Eukaryot. Cell">
        <title>Genome update of Botrytis cinerea strains B05.10 and T4.</title>
        <authorList>
            <person name="Staats M."/>
            <person name="van Kan J.A."/>
        </authorList>
    </citation>
    <scope>NUCLEOTIDE SEQUENCE [LARGE SCALE GENOMIC DNA]</scope>
    <source>
        <strain evidence="1 2">B05.10</strain>
    </source>
</reference>
<evidence type="ECO:0000313" key="1">
    <source>
        <dbReference type="EMBL" id="ATZ56389.1"/>
    </source>
</evidence>
<organism evidence="1 2">
    <name type="scientific">Botryotinia fuckeliana (strain B05.10)</name>
    <name type="common">Noble rot fungus</name>
    <name type="synonym">Botrytis cinerea</name>
    <dbReference type="NCBI Taxonomy" id="332648"/>
    <lineage>
        <taxon>Eukaryota</taxon>
        <taxon>Fungi</taxon>
        <taxon>Dikarya</taxon>
        <taxon>Ascomycota</taxon>
        <taxon>Pezizomycotina</taxon>
        <taxon>Leotiomycetes</taxon>
        <taxon>Helotiales</taxon>
        <taxon>Sclerotiniaceae</taxon>
        <taxon>Botrytis</taxon>
    </lineage>
</organism>
<reference evidence="1 2" key="1">
    <citation type="journal article" date="2011" name="PLoS Genet.">
        <title>Genomic analysis of the necrotrophic fungal pathogens Sclerotinia sclerotiorum and Botrytis cinerea.</title>
        <authorList>
            <person name="Amselem J."/>
            <person name="Cuomo C.A."/>
            <person name="van Kan J.A."/>
            <person name="Viaud M."/>
            <person name="Benito E.P."/>
            <person name="Couloux A."/>
            <person name="Coutinho P.M."/>
            <person name="de Vries R.P."/>
            <person name="Dyer P.S."/>
            <person name="Fillinger S."/>
            <person name="Fournier E."/>
            <person name="Gout L."/>
            <person name="Hahn M."/>
            <person name="Kohn L."/>
            <person name="Lapalu N."/>
            <person name="Plummer K.M."/>
            <person name="Pradier J.M."/>
            <person name="Quevillon E."/>
            <person name="Sharon A."/>
            <person name="Simon A."/>
            <person name="ten Have A."/>
            <person name="Tudzynski B."/>
            <person name="Tudzynski P."/>
            <person name="Wincker P."/>
            <person name="Andrew M."/>
            <person name="Anthouard V."/>
            <person name="Beever R.E."/>
            <person name="Beffa R."/>
            <person name="Benoit I."/>
            <person name="Bouzid O."/>
            <person name="Brault B."/>
            <person name="Chen Z."/>
            <person name="Choquer M."/>
            <person name="Collemare J."/>
            <person name="Cotton P."/>
            <person name="Danchin E.G."/>
            <person name="Da Silva C."/>
            <person name="Gautier A."/>
            <person name="Giraud C."/>
            <person name="Giraud T."/>
            <person name="Gonzalez C."/>
            <person name="Grossetete S."/>
            <person name="Guldener U."/>
            <person name="Henrissat B."/>
            <person name="Howlett B.J."/>
            <person name="Kodira C."/>
            <person name="Kretschmer M."/>
            <person name="Lappartient A."/>
            <person name="Leroch M."/>
            <person name="Levis C."/>
            <person name="Mauceli E."/>
            <person name="Neuveglise C."/>
            <person name="Oeser B."/>
            <person name="Pearson M."/>
            <person name="Poulain J."/>
            <person name="Poussereau N."/>
            <person name="Quesneville H."/>
            <person name="Rascle C."/>
            <person name="Schumacher J."/>
            <person name="Segurens B."/>
            <person name="Sexton A."/>
            <person name="Silva E."/>
            <person name="Sirven C."/>
            <person name="Soanes D.M."/>
            <person name="Talbot N.J."/>
            <person name="Templeton M."/>
            <person name="Yandava C."/>
            <person name="Yarden O."/>
            <person name="Zeng Q."/>
            <person name="Rollins J.A."/>
            <person name="Lebrun M.H."/>
            <person name="Dickman M."/>
        </authorList>
    </citation>
    <scope>NUCLEOTIDE SEQUENCE [LARGE SCALE GENOMIC DNA]</scope>
    <source>
        <strain evidence="1 2">B05.10</strain>
    </source>
</reference>
<dbReference type="VEuPathDB" id="FungiDB:Bcin13g02280"/>
<dbReference type="GeneID" id="5435812"/>
<accession>A0A384K0K7</accession>
<keyword evidence="2" id="KW-1185">Reference proteome</keyword>
<gene>
    <name evidence="1" type="ORF">BCIN_13g02280</name>
</gene>
<name>A0A384K0K7_BOTFB</name>
<protein>
    <submittedName>
        <fullName evidence="1">Uncharacterized protein</fullName>
    </submittedName>
</protein>
<proteinExistence type="predicted"/>
<dbReference type="Proteomes" id="UP000001798">
    <property type="component" value="Chromosome 13"/>
</dbReference>
<reference evidence="1 2" key="3">
    <citation type="journal article" date="2017" name="Mol. Plant Pathol.">
        <title>A gapless genome sequence of the fungus Botrytis cinerea.</title>
        <authorList>
            <person name="Van Kan J.A."/>
            <person name="Stassen J.H."/>
            <person name="Mosbach A."/>
            <person name="Van Der Lee T.A."/>
            <person name="Faino L."/>
            <person name="Farmer A.D."/>
            <person name="Papasotiriou D.G."/>
            <person name="Zhou S."/>
            <person name="Seidl M.F."/>
            <person name="Cottam E."/>
            <person name="Edel D."/>
            <person name="Hahn M."/>
            <person name="Schwartz D.C."/>
            <person name="Dietrich R.A."/>
            <person name="Widdison S."/>
            <person name="Scalliet G."/>
        </authorList>
    </citation>
    <scope>NUCLEOTIDE SEQUENCE [LARGE SCALE GENOMIC DNA]</scope>
    <source>
        <strain evidence="1 2">B05.10</strain>
    </source>
</reference>
<dbReference type="RefSeq" id="XP_024552537.1">
    <property type="nucleotide sequence ID" value="XM_024696724.1"/>
</dbReference>
<evidence type="ECO:0000313" key="2">
    <source>
        <dbReference type="Proteomes" id="UP000001798"/>
    </source>
</evidence>
<dbReference type="KEGG" id="bfu:BCIN_13g02280"/>
<dbReference type="EMBL" id="CP009817">
    <property type="protein sequence ID" value="ATZ56389.1"/>
    <property type="molecule type" value="Genomic_DNA"/>
</dbReference>